<dbReference type="OrthoDB" id="2589812at2"/>
<keyword evidence="1" id="KW-1133">Transmembrane helix</keyword>
<sequence length="245" mass="28201">MRIIVPHELVPSHDAVMVSNMIGYGVLLLVAILIWLTGRKSASPEPMLFLKLLVYLVLSVFAFRFNGFALPLGLLIAYLMMRRTKLNRPVKQTAVLFGGMLFLFSLFPLADRIDQLMDPPDQISTYIDRGINPTKQGFNVTVLDNENKLWATLVERDKGVVQLYKELADSRSVETVPVSWEPYYTIELRQDHKQERFRELQLQFDREGRFFTLYNGSTTYSFESTAAFREIFVQQIVPLVRNGEA</sequence>
<evidence type="ECO:0000313" key="2">
    <source>
        <dbReference type="EMBL" id="AZN39886.1"/>
    </source>
</evidence>
<dbReference type="AlphaFoldDB" id="A0A3Q8X6D4"/>
<feature type="transmembrane region" description="Helical" evidence="1">
    <location>
        <begin position="15"/>
        <end position="36"/>
    </location>
</feature>
<accession>A0A3Q8X6D4</accession>
<evidence type="ECO:0000313" key="3">
    <source>
        <dbReference type="Proteomes" id="UP000272528"/>
    </source>
</evidence>
<organism evidence="2 3">
    <name type="scientific">Paenibacillus albus</name>
    <dbReference type="NCBI Taxonomy" id="2495582"/>
    <lineage>
        <taxon>Bacteria</taxon>
        <taxon>Bacillati</taxon>
        <taxon>Bacillota</taxon>
        <taxon>Bacilli</taxon>
        <taxon>Bacillales</taxon>
        <taxon>Paenibacillaceae</taxon>
        <taxon>Paenibacillus</taxon>
    </lineage>
</organism>
<feature type="transmembrane region" description="Helical" evidence="1">
    <location>
        <begin position="48"/>
        <end position="81"/>
    </location>
</feature>
<protein>
    <submittedName>
        <fullName evidence="2">Uncharacterized protein</fullName>
    </submittedName>
</protein>
<keyword evidence="1" id="KW-0812">Transmembrane</keyword>
<dbReference type="KEGG" id="palb:EJC50_09680"/>
<gene>
    <name evidence="2" type="ORF">EJC50_09680</name>
</gene>
<evidence type="ECO:0000256" key="1">
    <source>
        <dbReference type="SAM" id="Phobius"/>
    </source>
</evidence>
<keyword evidence="1" id="KW-0472">Membrane</keyword>
<feature type="transmembrane region" description="Helical" evidence="1">
    <location>
        <begin position="93"/>
        <end position="110"/>
    </location>
</feature>
<keyword evidence="3" id="KW-1185">Reference proteome</keyword>
<reference evidence="3" key="1">
    <citation type="submission" date="2018-12" db="EMBL/GenBank/DDBJ databases">
        <title>Genome sequence of Peanibacillus sp.</title>
        <authorList>
            <person name="Subramani G."/>
            <person name="Srinivasan S."/>
            <person name="Kim M.K."/>
        </authorList>
    </citation>
    <scope>NUCLEOTIDE SEQUENCE [LARGE SCALE GENOMIC DNA]</scope>
    <source>
        <strain evidence="3">18JY67-1</strain>
    </source>
</reference>
<name>A0A3Q8X6D4_9BACL</name>
<dbReference type="RefSeq" id="WP_126014908.1">
    <property type="nucleotide sequence ID" value="NZ_CP034437.1"/>
</dbReference>
<dbReference type="EMBL" id="CP034437">
    <property type="protein sequence ID" value="AZN39886.1"/>
    <property type="molecule type" value="Genomic_DNA"/>
</dbReference>
<proteinExistence type="predicted"/>
<dbReference type="Proteomes" id="UP000272528">
    <property type="component" value="Chromosome"/>
</dbReference>